<protein>
    <submittedName>
        <fullName evidence="2">Uncharacterized protein</fullName>
    </submittedName>
</protein>
<evidence type="ECO:0000313" key="2">
    <source>
        <dbReference type="EMBL" id="RBL92932.1"/>
    </source>
</evidence>
<proteinExistence type="predicted"/>
<organism evidence="2 3">
    <name type="scientific">Chitinophaga flava</name>
    <dbReference type="NCBI Taxonomy" id="2259036"/>
    <lineage>
        <taxon>Bacteria</taxon>
        <taxon>Pseudomonadati</taxon>
        <taxon>Bacteroidota</taxon>
        <taxon>Chitinophagia</taxon>
        <taxon>Chitinophagales</taxon>
        <taxon>Chitinophagaceae</taxon>
        <taxon>Chitinophaga</taxon>
    </lineage>
</organism>
<dbReference type="EMBL" id="QFFJ01000001">
    <property type="protein sequence ID" value="RBL92932.1"/>
    <property type="molecule type" value="Genomic_DNA"/>
</dbReference>
<dbReference type="Proteomes" id="UP000253410">
    <property type="component" value="Unassembled WGS sequence"/>
</dbReference>
<evidence type="ECO:0000256" key="1">
    <source>
        <dbReference type="SAM" id="MobiDB-lite"/>
    </source>
</evidence>
<keyword evidence="3" id="KW-1185">Reference proteome</keyword>
<dbReference type="AlphaFoldDB" id="A0A365Y2V4"/>
<accession>A0A365Y2V4</accession>
<sequence length="246" mass="26993">MKTSNKLFLGFLGLVVLLMLSTDIVLRANYSKGITNSDHDRSGENKPITTTLPPFKVVLVTTASGAPQQDSTKAVEVRQGNNSSTTTTVSSVWDKGYLNIRQADKYVLTTNTGDKVQFRNSGDTLFLLVYNSGDIHLTAPQIEQVIAPSSHLRIDEMKEDRLTIITGPHATTHINDSRIGSLSFSGGIESTLDISEGTLTDSLKIRLDKASKLRLGASYKYGDIQVDSLREMYIQGNSIQNIKQIK</sequence>
<name>A0A365Y2V4_9BACT</name>
<evidence type="ECO:0000313" key="3">
    <source>
        <dbReference type="Proteomes" id="UP000253410"/>
    </source>
</evidence>
<feature type="region of interest" description="Disordered" evidence="1">
    <location>
        <begin position="69"/>
        <end position="88"/>
    </location>
</feature>
<dbReference type="OrthoDB" id="671263at2"/>
<reference evidence="2 3" key="1">
    <citation type="submission" date="2018-05" db="EMBL/GenBank/DDBJ databases">
        <title>Chitinophaga sp. K3CV102501T nov., isolated from isolated from a monsoon evergreen broad-leaved forest soil.</title>
        <authorList>
            <person name="Lv Y."/>
        </authorList>
    </citation>
    <scope>NUCLEOTIDE SEQUENCE [LARGE SCALE GENOMIC DNA]</scope>
    <source>
        <strain evidence="2 3">GDMCC 1.1325</strain>
    </source>
</reference>
<dbReference type="RefSeq" id="WP_113615528.1">
    <property type="nucleotide sequence ID" value="NZ_QFFJ01000001.1"/>
</dbReference>
<comment type="caution">
    <text evidence="2">The sequence shown here is derived from an EMBL/GenBank/DDBJ whole genome shotgun (WGS) entry which is preliminary data.</text>
</comment>
<gene>
    <name evidence="2" type="ORF">DF182_10255</name>
</gene>